<feature type="domain" description="DUF3817" evidence="7">
    <location>
        <begin position="7"/>
        <end position="94"/>
    </location>
</feature>
<reference evidence="8 9" key="1">
    <citation type="submission" date="2020-08" db="EMBL/GenBank/DDBJ databases">
        <title>Cohnella phylogeny.</title>
        <authorList>
            <person name="Dunlap C."/>
        </authorList>
    </citation>
    <scope>NUCLEOTIDE SEQUENCE [LARGE SCALE GENOMIC DNA]</scope>
    <source>
        <strain evidence="8 9">DSM 25239</strain>
    </source>
</reference>
<keyword evidence="9" id="KW-1185">Reference proteome</keyword>
<evidence type="ECO:0000313" key="9">
    <source>
        <dbReference type="Proteomes" id="UP000553776"/>
    </source>
</evidence>
<evidence type="ECO:0000256" key="2">
    <source>
        <dbReference type="ARBA" id="ARBA00022475"/>
    </source>
</evidence>
<accession>A0A841U9M4</accession>
<comment type="caution">
    <text evidence="8">The sequence shown here is derived from an EMBL/GenBank/DDBJ whole genome shotgun (WGS) entry which is preliminary data.</text>
</comment>
<keyword evidence="4 6" id="KW-1133">Transmembrane helix</keyword>
<evidence type="ECO:0000256" key="4">
    <source>
        <dbReference type="ARBA" id="ARBA00022989"/>
    </source>
</evidence>
<feature type="transmembrane region" description="Helical" evidence="6">
    <location>
        <begin position="6"/>
        <end position="27"/>
    </location>
</feature>
<evidence type="ECO:0000256" key="1">
    <source>
        <dbReference type="ARBA" id="ARBA00004651"/>
    </source>
</evidence>
<keyword evidence="5 6" id="KW-0472">Membrane</keyword>
<organism evidence="8 9">
    <name type="scientific">Cohnella xylanilytica</name>
    <dbReference type="NCBI Taxonomy" id="557555"/>
    <lineage>
        <taxon>Bacteria</taxon>
        <taxon>Bacillati</taxon>
        <taxon>Bacillota</taxon>
        <taxon>Bacilli</taxon>
        <taxon>Bacillales</taxon>
        <taxon>Paenibacillaceae</taxon>
        <taxon>Cohnella</taxon>
    </lineage>
</organism>
<dbReference type="EMBL" id="JACJVR010000098">
    <property type="protein sequence ID" value="MBB6694671.1"/>
    <property type="molecule type" value="Genomic_DNA"/>
</dbReference>
<evidence type="ECO:0000313" key="8">
    <source>
        <dbReference type="EMBL" id="MBB6694671.1"/>
    </source>
</evidence>
<evidence type="ECO:0000256" key="5">
    <source>
        <dbReference type="ARBA" id="ARBA00023136"/>
    </source>
</evidence>
<protein>
    <submittedName>
        <fullName evidence="8">DUF3817 domain-containing protein</fullName>
    </submittedName>
</protein>
<keyword evidence="3 6" id="KW-0812">Transmembrane</keyword>
<dbReference type="AlphaFoldDB" id="A0A841U9M4"/>
<dbReference type="PANTHER" id="PTHR40077">
    <property type="entry name" value="MEMBRANE PROTEIN-RELATED"/>
    <property type="match status" value="1"/>
</dbReference>
<dbReference type="Pfam" id="PF12823">
    <property type="entry name" value="DUF3817"/>
    <property type="match status" value="1"/>
</dbReference>
<sequence>MRAGTASVFRVVSYLEGLSFLVLLLIAMPLKYAADMPEAVAIVGMAHGVLFALFLAGVAVMAVLFRWRLARIAGAVAAAFLPFGPFVLERRIRKDGKEGEEG</sequence>
<evidence type="ECO:0000256" key="6">
    <source>
        <dbReference type="SAM" id="Phobius"/>
    </source>
</evidence>
<evidence type="ECO:0000259" key="7">
    <source>
        <dbReference type="Pfam" id="PF12823"/>
    </source>
</evidence>
<dbReference type="RefSeq" id="WP_185138635.1">
    <property type="nucleotide sequence ID" value="NZ_BORM01000023.1"/>
</dbReference>
<feature type="transmembrane region" description="Helical" evidence="6">
    <location>
        <begin position="39"/>
        <end position="63"/>
    </location>
</feature>
<dbReference type="PANTHER" id="PTHR40077:SF1">
    <property type="entry name" value="MEMBRANE PROTEIN"/>
    <property type="match status" value="1"/>
</dbReference>
<dbReference type="NCBIfam" id="TIGR03954">
    <property type="entry name" value="integ_memb_HG"/>
    <property type="match status" value="1"/>
</dbReference>
<name>A0A841U9M4_9BACL</name>
<gene>
    <name evidence="8" type="ORF">H7B90_25060</name>
</gene>
<dbReference type="InterPro" id="IPR023845">
    <property type="entry name" value="DUF3817_TM"/>
</dbReference>
<comment type="subcellular location">
    <subcellularLocation>
        <location evidence="1">Cell membrane</location>
        <topology evidence="1">Multi-pass membrane protein</topology>
    </subcellularLocation>
</comment>
<keyword evidence="2" id="KW-1003">Cell membrane</keyword>
<dbReference type="Proteomes" id="UP000553776">
    <property type="component" value="Unassembled WGS sequence"/>
</dbReference>
<dbReference type="GO" id="GO:0005886">
    <property type="term" value="C:plasma membrane"/>
    <property type="evidence" value="ECO:0007669"/>
    <property type="project" value="UniProtKB-SubCell"/>
</dbReference>
<evidence type="ECO:0000256" key="3">
    <source>
        <dbReference type="ARBA" id="ARBA00022692"/>
    </source>
</evidence>
<proteinExistence type="predicted"/>